<feature type="chain" id="PRO_5011785396" description="Ig-like domain-containing protein" evidence="1">
    <location>
        <begin position="24"/>
        <end position="152"/>
    </location>
</feature>
<evidence type="ECO:0008006" key="4">
    <source>
        <dbReference type="Google" id="ProtNLM"/>
    </source>
</evidence>
<sequence length="152" mass="15194">MARALCCLLLAVALLGAPVRADAAWTATARGTGAAGATALVASVAPTVTGSGPLTSRTFTVSWPVPDPFPTPITGWQVVRESSLLGAGLVSNGSCAGTTTDGVPGVTQPTRTGTTLTCTDVATVSVGTVRYSVTPVYLRWVGPPSPPSPTTV</sequence>
<proteinExistence type="predicted"/>
<protein>
    <recommendedName>
        <fullName evidence="4">Ig-like domain-containing protein</fullName>
    </recommendedName>
</protein>
<keyword evidence="1" id="KW-0732">Signal</keyword>
<feature type="signal peptide" evidence="1">
    <location>
        <begin position="1"/>
        <end position="23"/>
    </location>
</feature>
<keyword evidence="3" id="KW-1185">Reference proteome</keyword>
<organism evidence="2 3">
    <name type="scientific">Geodermatophilus dictyosporus</name>
    <dbReference type="NCBI Taxonomy" id="1523247"/>
    <lineage>
        <taxon>Bacteria</taxon>
        <taxon>Bacillati</taxon>
        <taxon>Actinomycetota</taxon>
        <taxon>Actinomycetes</taxon>
        <taxon>Geodermatophilales</taxon>
        <taxon>Geodermatophilaceae</taxon>
        <taxon>Geodermatophilus</taxon>
    </lineage>
</organism>
<dbReference type="Proteomes" id="UP000198857">
    <property type="component" value="Unassembled WGS sequence"/>
</dbReference>
<reference evidence="3" key="1">
    <citation type="submission" date="2016-10" db="EMBL/GenBank/DDBJ databases">
        <authorList>
            <person name="Varghese N."/>
            <person name="Submissions S."/>
        </authorList>
    </citation>
    <scope>NUCLEOTIDE SEQUENCE [LARGE SCALE GENOMIC DNA]</scope>
    <source>
        <strain evidence="3">DSM 44208</strain>
    </source>
</reference>
<evidence type="ECO:0000313" key="3">
    <source>
        <dbReference type="Proteomes" id="UP000198857"/>
    </source>
</evidence>
<dbReference type="OrthoDB" id="5190571at2"/>
<dbReference type="STRING" id="1523247.SAMN05660464_2165"/>
<evidence type="ECO:0000256" key="1">
    <source>
        <dbReference type="SAM" id="SignalP"/>
    </source>
</evidence>
<dbReference type="EMBL" id="FOWQ01000003">
    <property type="protein sequence ID" value="SFP13405.1"/>
    <property type="molecule type" value="Genomic_DNA"/>
</dbReference>
<accession>A0A1I5MV39</accession>
<name>A0A1I5MV39_9ACTN</name>
<gene>
    <name evidence="2" type="ORF">SAMN05660464_2165</name>
</gene>
<dbReference type="AlphaFoldDB" id="A0A1I5MV39"/>
<dbReference type="RefSeq" id="WP_091109058.1">
    <property type="nucleotide sequence ID" value="NZ_FOWQ01000003.1"/>
</dbReference>
<evidence type="ECO:0000313" key="2">
    <source>
        <dbReference type="EMBL" id="SFP13405.1"/>
    </source>
</evidence>